<evidence type="ECO:0000256" key="1">
    <source>
        <dbReference type="SAM" id="MobiDB-lite"/>
    </source>
</evidence>
<evidence type="ECO:0008006" key="4">
    <source>
        <dbReference type="Google" id="ProtNLM"/>
    </source>
</evidence>
<comment type="caution">
    <text evidence="2">The sequence shown here is derived from an EMBL/GenBank/DDBJ whole genome shotgun (WGS) entry which is preliminary data.</text>
</comment>
<sequence length="81" mass="9012">MIKVCLCFNFIPTSTMKPAPILPLLLIAVLLSGCGVLSDKSPPKTEREMEEEARRTHTVPDNIRDPRPEMPPVGPLSMPMR</sequence>
<proteinExistence type="predicted"/>
<dbReference type="Proteomes" id="UP001596052">
    <property type="component" value="Unassembled WGS sequence"/>
</dbReference>
<accession>A0ABW0KS36</accession>
<feature type="region of interest" description="Disordered" evidence="1">
    <location>
        <begin position="39"/>
        <end position="81"/>
    </location>
</feature>
<keyword evidence="3" id="KW-1185">Reference proteome</keyword>
<dbReference type="RefSeq" id="WP_377168109.1">
    <property type="nucleotide sequence ID" value="NZ_JBHSMQ010000005.1"/>
</dbReference>
<organism evidence="2 3">
    <name type="scientific">Prosthecobacter fluviatilis</name>
    <dbReference type="NCBI Taxonomy" id="445931"/>
    <lineage>
        <taxon>Bacteria</taxon>
        <taxon>Pseudomonadati</taxon>
        <taxon>Verrucomicrobiota</taxon>
        <taxon>Verrucomicrobiia</taxon>
        <taxon>Verrucomicrobiales</taxon>
        <taxon>Verrucomicrobiaceae</taxon>
        <taxon>Prosthecobacter</taxon>
    </lineage>
</organism>
<evidence type="ECO:0000313" key="2">
    <source>
        <dbReference type="EMBL" id="MFC5456149.1"/>
    </source>
</evidence>
<dbReference type="PROSITE" id="PS51257">
    <property type="entry name" value="PROKAR_LIPOPROTEIN"/>
    <property type="match status" value="1"/>
</dbReference>
<name>A0ABW0KS36_9BACT</name>
<feature type="compositionally biased region" description="Basic and acidic residues" evidence="1">
    <location>
        <begin position="41"/>
        <end position="55"/>
    </location>
</feature>
<protein>
    <recommendedName>
        <fullName evidence="4">Lipoprotein</fullName>
    </recommendedName>
</protein>
<dbReference type="EMBL" id="JBHSMQ010000005">
    <property type="protein sequence ID" value="MFC5456149.1"/>
    <property type="molecule type" value="Genomic_DNA"/>
</dbReference>
<reference evidence="3" key="1">
    <citation type="journal article" date="2019" name="Int. J. Syst. Evol. Microbiol.">
        <title>The Global Catalogue of Microorganisms (GCM) 10K type strain sequencing project: providing services to taxonomists for standard genome sequencing and annotation.</title>
        <authorList>
            <consortium name="The Broad Institute Genomics Platform"/>
            <consortium name="The Broad Institute Genome Sequencing Center for Infectious Disease"/>
            <person name="Wu L."/>
            <person name="Ma J."/>
        </authorList>
    </citation>
    <scope>NUCLEOTIDE SEQUENCE [LARGE SCALE GENOMIC DNA]</scope>
    <source>
        <strain evidence="3">CGMCC 4.1469</strain>
    </source>
</reference>
<gene>
    <name evidence="2" type="ORF">ACFQDI_14900</name>
</gene>
<evidence type="ECO:0000313" key="3">
    <source>
        <dbReference type="Proteomes" id="UP001596052"/>
    </source>
</evidence>